<dbReference type="Gene3D" id="3.50.4.10">
    <property type="entry name" value="Hepatocyte Growth Factor"/>
    <property type="match status" value="1"/>
</dbReference>
<feature type="chain" id="PRO_5036116639" evidence="2">
    <location>
        <begin position="18"/>
        <end position="231"/>
    </location>
</feature>
<organism evidence="4 5">
    <name type="scientific">Aphanomyces stellatus</name>
    <dbReference type="NCBI Taxonomy" id="120398"/>
    <lineage>
        <taxon>Eukaryota</taxon>
        <taxon>Sar</taxon>
        <taxon>Stramenopiles</taxon>
        <taxon>Oomycota</taxon>
        <taxon>Saprolegniomycetes</taxon>
        <taxon>Saprolegniales</taxon>
        <taxon>Verrucalvaceae</taxon>
        <taxon>Aphanomyces</taxon>
    </lineage>
</organism>
<protein>
    <submittedName>
        <fullName evidence="4">Aste57867_24891 protein</fullName>
    </submittedName>
</protein>
<evidence type="ECO:0000313" key="5">
    <source>
        <dbReference type="Proteomes" id="UP000332933"/>
    </source>
</evidence>
<sequence length="231" mass="23981">MVKRIAVLAAVLVCAAAQTMGPTDFSCQPIEEDTDYESVPLQLQTTTRATAEECCEDCRRFEHVCDFYTWTSENGGTCELKKLQQPRTQVSRAGARSAFLIPCKCTKGPGCDAEGTCNGCSLFGTCYKYDAMACTHSGGAFCNGAAPTPRGTTTRVPTTKPNGTTTLPPTTDEPSNDPTTNTPATMNTTTATPTIASPAVGGGAPSTSVPSGSSTILPSTIIAVGMMLAVA</sequence>
<dbReference type="EMBL" id="VJMH01007456">
    <property type="protein sequence ID" value="KAF0683038.1"/>
    <property type="molecule type" value="Genomic_DNA"/>
</dbReference>
<feature type="signal peptide" evidence="2">
    <location>
        <begin position="1"/>
        <end position="17"/>
    </location>
</feature>
<evidence type="ECO:0000313" key="4">
    <source>
        <dbReference type="EMBL" id="VFU01525.1"/>
    </source>
</evidence>
<feature type="compositionally biased region" description="Low complexity" evidence="1">
    <location>
        <begin position="147"/>
        <end position="170"/>
    </location>
</feature>
<keyword evidence="5" id="KW-1185">Reference proteome</keyword>
<dbReference type="AlphaFoldDB" id="A0A485LRR0"/>
<reference evidence="3" key="2">
    <citation type="submission" date="2019-06" db="EMBL/GenBank/DDBJ databases">
        <title>Genomics analysis of Aphanomyces spp. identifies a new class of oomycete effector associated with host adaptation.</title>
        <authorList>
            <person name="Gaulin E."/>
        </authorList>
    </citation>
    <scope>NUCLEOTIDE SEQUENCE</scope>
    <source>
        <strain evidence="3">CBS 578.67</strain>
    </source>
</reference>
<dbReference type="Proteomes" id="UP000332933">
    <property type="component" value="Unassembled WGS sequence"/>
</dbReference>
<evidence type="ECO:0000256" key="1">
    <source>
        <dbReference type="SAM" id="MobiDB-lite"/>
    </source>
</evidence>
<proteinExistence type="predicted"/>
<reference evidence="4 5" key="1">
    <citation type="submission" date="2019-03" db="EMBL/GenBank/DDBJ databases">
        <authorList>
            <person name="Gaulin E."/>
            <person name="Dumas B."/>
        </authorList>
    </citation>
    <scope>NUCLEOTIDE SEQUENCE [LARGE SCALE GENOMIC DNA]</scope>
    <source>
        <strain evidence="4">CBS 568.67</strain>
    </source>
</reference>
<evidence type="ECO:0000256" key="2">
    <source>
        <dbReference type="SAM" id="SignalP"/>
    </source>
</evidence>
<keyword evidence="2" id="KW-0732">Signal</keyword>
<feature type="compositionally biased region" description="Low complexity" evidence="1">
    <location>
        <begin position="178"/>
        <end position="199"/>
    </location>
</feature>
<dbReference type="EMBL" id="CAADRA010007482">
    <property type="protein sequence ID" value="VFU01525.1"/>
    <property type="molecule type" value="Genomic_DNA"/>
</dbReference>
<name>A0A485LRR0_9STRA</name>
<feature type="region of interest" description="Disordered" evidence="1">
    <location>
        <begin position="145"/>
        <end position="212"/>
    </location>
</feature>
<evidence type="ECO:0000313" key="3">
    <source>
        <dbReference type="EMBL" id="KAF0683038.1"/>
    </source>
</evidence>
<accession>A0A485LRR0</accession>
<dbReference type="OrthoDB" id="568194at2759"/>
<gene>
    <name evidence="4" type="primary">Aste57867_24891</name>
    <name evidence="3" type="ORF">As57867_024813</name>
    <name evidence="4" type="ORF">ASTE57867_24891</name>
</gene>